<name>A0A644Y8D4_9ZZZZ</name>
<evidence type="ECO:0000313" key="1">
    <source>
        <dbReference type="EMBL" id="MPM24815.1"/>
    </source>
</evidence>
<organism evidence="1">
    <name type="scientific">bioreactor metagenome</name>
    <dbReference type="NCBI Taxonomy" id="1076179"/>
    <lineage>
        <taxon>unclassified sequences</taxon>
        <taxon>metagenomes</taxon>
        <taxon>ecological metagenomes</taxon>
    </lineage>
</organism>
<accession>A0A644Y8D4</accession>
<dbReference type="AlphaFoldDB" id="A0A644Y8D4"/>
<protein>
    <submittedName>
        <fullName evidence="1">Uncharacterized protein</fullName>
    </submittedName>
</protein>
<dbReference type="EMBL" id="VSSQ01004347">
    <property type="protein sequence ID" value="MPM24815.1"/>
    <property type="molecule type" value="Genomic_DNA"/>
</dbReference>
<sequence length="44" mass="5038">MIPEAMQTETEKQYGPLIFFNAAGDKITVLNEQGFTKLYRSTVR</sequence>
<comment type="caution">
    <text evidence="1">The sequence shown here is derived from an EMBL/GenBank/DDBJ whole genome shotgun (WGS) entry which is preliminary data.</text>
</comment>
<proteinExistence type="predicted"/>
<gene>
    <name evidence="1" type="ORF">SDC9_71301</name>
</gene>
<reference evidence="1" key="1">
    <citation type="submission" date="2019-08" db="EMBL/GenBank/DDBJ databases">
        <authorList>
            <person name="Kucharzyk K."/>
            <person name="Murdoch R.W."/>
            <person name="Higgins S."/>
            <person name="Loffler F."/>
        </authorList>
    </citation>
    <scope>NUCLEOTIDE SEQUENCE</scope>
</reference>